<dbReference type="Proteomes" id="UP001569414">
    <property type="component" value="Unassembled WGS sequence"/>
</dbReference>
<dbReference type="EMBL" id="JBGMEL010000012">
    <property type="protein sequence ID" value="MFA0791530.1"/>
    <property type="molecule type" value="Genomic_DNA"/>
</dbReference>
<comment type="caution">
    <text evidence="3">The sequence shown here is derived from an EMBL/GenBank/DDBJ whole genome shotgun (WGS) entry which is preliminary data.</text>
</comment>
<dbReference type="PANTHER" id="PTHR12879:SF8">
    <property type="entry name" value="SPHINGOLIPID DELTA(4)-DESATURASE DES1"/>
    <property type="match status" value="1"/>
</dbReference>
<keyword evidence="3" id="KW-0560">Oxidoreductase</keyword>
<feature type="domain" description="Fatty acid desaturase" evidence="2">
    <location>
        <begin position="43"/>
        <end position="279"/>
    </location>
</feature>
<dbReference type="GO" id="GO:0016491">
    <property type="term" value="F:oxidoreductase activity"/>
    <property type="evidence" value="ECO:0007669"/>
    <property type="project" value="UniProtKB-KW"/>
</dbReference>
<keyword evidence="1" id="KW-0472">Membrane</keyword>
<proteinExistence type="predicted"/>
<evidence type="ECO:0000313" key="3">
    <source>
        <dbReference type="EMBL" id="MFA0791530.1"/>
    </source>
</evidence>
<feature type="transmembrane region" description="Helical" evidence="1">
    <location>
        <begin position="21"/>
        <end position="42"/>
    </location>
</feature>
<accession>A0ABV4NQM7</accession>
<dbReference type="InterPro" id="IPR005804">
    <property type="entry name" value="FA_desaturase_dom"/>
</dbReference>
<reference evidence="3 4" key="1">
    <citation type="submission" date="2024-08" db="EMBL/GenBank/DDBJ databases">
        <authorList>
            <person name="Ishaq N."/>
        </authorList>
    </citation>
    <scope>NUCLEOTIDE SEQUENCE [LARGE SCALE GENOMIC DNA]</scope>
    <source>
        <strain evidence="3 4">JCM 30400</strain>
    </source>
</reference>
<organism evidence="3 4">
    <name type="scientific">Microbulbifer echini</name>
    <dbReference type="NCBI Taxonomy" id="1529067"/>
    <lineage>
        <taxon>Bacteria</taxon>
        <taxon>Pseudomonadati</taxon>
        <taxon>Pseudomonadota</taxon>
        <taxon>Gammaproteobacteria</taxon>
        <taxon>Cellvibrionales</taxon>
        <taxon>Microbulbiferaceae</taxon>
        <taxon>Microbulbifer</taxon>
    </lineage>
</organism>
<dbReference type="CDD" id="cd03510">
    <property type="entry name" value="Rhizobitoxine-FADS-like"/>
    <property type="match status" value="1"/>
</dbReference>
<evidence type="ECO:0000313" key="4">
    <source>
        <dbReference type="Proteomes" id="UP001569414"/>
    </source>
</evidence>
<evidence type="ECO:0000259" key="2">
    <source>
        <dbReference type="Pfam" id="PF00487"/>
    </source>
</evidence>
<keyword evidence="4" id="KW-1185">Reference proteome</keyword>
<name>A0ABV4NQM7_9GAMM</name>
<dbReference type="EC" id="1.14.19.-" evidence="3"/>
<sequence length="298" mass="34379">MNIPLSKEEVKPFLQRSDAKAWWIVVSNWLGIIGIFTMAALLPHWATYVLAVFLLAGRQQALAAIMHETGHKTLFATRAYNNFVCKWLSSPFLLMDGETYIKSHMMHHRKAGTDQDPDLQNYKDYPVSKMSLVRKFSRDFLGLTGLKANLYLFLSGRDLLSRKKRVNFQLTRGLFVNSVMFAILWAFGIPQLYLLWIVAYLTVYMAIIRMRQIAEHAGVKDLYHLEPKYNTRSIPRGILGLLFVSPTEGLSYHCEHHAFMAVPTYNLRALHKLLKNRGYYDDVELASNYFGVLKQVVR</sequence>
<protein>
    <submittedName>
        <fullName evidence="3">Fatty acid desaturase family protein</fullName>
        <ecNumber evidence="3">1.14.19.-</ecNumber>
    </submittedName>
</protein>
<keyword evidence="1" id="KW-1133">Transmembrane helix</keyword>
<dbReference type="RefSeq" id="WP_371843989.1">
    <property type="nucleotide sequence ID" value="NZ_JBGMEL010000012.1"/>
</dbReference>
<keyword evidence="1" id="KW-0812">Transmembrane</keyword>
<dbReference type="Pfam" id="PF00487">
    <property type="entry name" value="FA_desaturase"/>
    <property type="match status" value="1"/>
</dbReference>
<evidence type="ECO:0000256" key="1">
    <source>
        <dbReference type="SAM" id="Phobius"/>
    </source>
</evidence>
<gene>
    <name evidence="3" type="ORF">ACCI51_13310</name>
</gene>
<dbReference type="PANTHER" id="PTHR12879">
    <property type="entry name" value="SPHINGOLIPID DELTA 4 DESATURASE/C-4 HYDROXYLASE PROTEIN DES2"/>
    <property type="match status" value="1"/>
</dbReference>